<name>A0A5B7JX61_PORTR</name>
<proteinExistence type="predicted"/>
<dbReference type="Proteomes" id="UP000324222">
    <property type="component" value="Unassembled WGS sequence"/>
</dbReference>
<accession>A0A5B7JX61</accession>
<dbReference type="EMBL" id="VSRR010110566">
    <property type="protein sequence ID" value="MPC97578.1"/>
    <property type="molecule type" value="Genomic_DNA"/>
</dbReference>
<feature type="compositionally biased region" description="Basic and acidic residues" evidence="1">
    <location>
        <begin position="48"/>
        <end position="57"/>
    </location>
</feature>
<protein>
    <submittedName>
        <fullName evidence="2">Uncharacterized protein</fullName>
    </submittedName>
</protein>
<organism evidence="2 3">
    <name type="scientific">Portunus trituberculatus</name>
    <name type="common">Swimming crab</name>
    <name type="synonym">Neptunus trituberculatus</name>
    <dbReference type="NCBI Taxonomy" id="210409"/>
    <lineage>
        <taxon>Eukaryota</taxon>
        <taxon>Metazoa</taxon>
        <taxon>Ecdysozoa</taxon>
        <taxon>Arthropoda</taxon>
        <taxon>Crustacea</taxon>
        <taxon>Multicrustacea</taxon>
        <taxon>Malacostraca</taxon>
        <taxon>Eumalacostraca</taxon>
        <taxon>Eucarida</taxon>
        <taxon>Decapoda</taxon>
        <taxon>Pleocyemata</taxon>
        <taxon>Brachyura</taxon>
        <taxon>Eubrachyura</taxon>
        <taxon>Portunoidea</taxon>
        <taxon>Portunidae</taxon>
        <taxon>Portuninae</taxon>
        <taxon>Portunus</taxon>
    </lineage>
</organism>
<dbReference type="AlphaFoldDB" id="A0A5B7JX61"/>
<comment type="caution">
    <text evidence="2">The sequence shown here is derived from an EMBL/GenBank/DDBJ whole genome shotgun (WGS) entry which is preliminary data.</text>
</comment>
<keyword evidence="3" id="KW-1185">Reference proteome</keyword>
<evidence type="ECO:0000313" key="3">
    <source>
        <dbReference type="Proteomes" id="UP000324222"/>
    </source>
</evidence>
<evidence type="ECO:0000256" key="1">
    <source>
        <dbReference type="SAM" id="MobiDB-lite"/>
    </source>
</evidence>
<reference evidence="2 3" key="1">
    <citation type="submission" date="2019-05" db="EMBL/GenBank/DDBJ databases">
        <title>Another draft genome of Portunus trituberculatus and its Hox gene families provides insights of decapod evolution.</title>
        <authorList>
            <person name="Jeong J.-H."/>
            <person name="Song I."/>
            <person name="Kim S."/>
            <person name="Choi T."/>
            <person name="Kim D."/>
            <person name="Ryu S."/>
            <person name="Kim W."/>
        </authorList>
    </citation>
    <scope>NUCLEOTIDE SEQUENCE [LARGE SCALE GENOMIC DNA]</scope>
    <source>
        <tissue evidence="2">Muscle</tissue>
    </source>
</reference>
<evidence type="ECO:0000313" key="2">
    <source>
        <dbReference type="EMBL" id="MPC97578.1"/>
    </source>
</evidence>
<sequence length="86" mass="9698">MGTRGWSEEVQGRLFREVELASRRLRVARGKKDKTEALYVASYATGKPQDHPRDARWARKTKGGRPEGERRTRAGGWTRDIGSGGK</sequence>
<gene>
    <name evidence="2" type="ORF">E2C01_092898</name>
</gene>
<feature type="region of interest" description="Disordered" evidence="1">
    <location>
        <begin position="45"/>
        <end position="86"/>
    </location>
</feature>